<reference evidence="1 2" key="1">
    <citation type="journal article" date="2024" name="Chem. Sci.">
        <title>Discovery of megapolipeptins by genome mining of a Burkholderiales bacteria collection.</title>
        <authorList>
            <person name="Paulo B.S."/>
            <person name="Recchia M.J.J."/>
            <person name="Lee S."/>
            <person name="Fergusson C.H."/>
            <person name="Romanowski S.B."/>
            <person name="Hernandez A."/>
            <person name="Krull N."/>
            <person name="Liu D.Y."/>
            <person name="Cavanagh H."/>
            <person name="Bos A."/>
            <person name="Gray C.A."/>
            <person name="Murphy B.T."/>
            <person name="Linington R.G."/>
            <person name="Eustaquio A.S."/>
        </authorList>
    </citation>
    <scope>NUCLEOTIDE SEQUENCE [LARGE SCALE GENOMIC DNA]</scope>
    <source>
        <strain evidence="1 2">RL18-126-BIB-B</strain>
    </source>
</reference>
<name>A0ACC7NI87_9BURK</name>
<evidence type="ECO:0000313" key="1">
    <source>
        <dbReference type="EMBL" id="MFM0106470.1"/>
    </source>
</evidence>
<dbReference type="EMBL" id="JAQQDW010000055">
    <property type="protein sequence ID" value="MFM0106470.1"/>
    <property type="molecule type" value="Genomic_DNA"/>
</dbReference>
<comment type="caution">
    <text evidence="1">The sequence shown here is derived from an EMBL/GenBank/DDBJ whole genome shotgun (WGS) entry which is preliminary data.</text>
</comment>
<dbReference type="Proteomes" id="UP001629235">
    <property type="component" value="Unassembled WGS sequence"/>
</dbReference>
<organism evidence="1 2">
    <name type="scientific">Paraburkholderia rhynchosiae</name>
    <dbReference type="NCBI Taxonomy" id="487049"/>
    <lineage>
        <taxon>Bacteria</taxon>
        <taxon>Pseudomonadati</taxon>
        <taxon>Pseudomonadota</taxon>
        <taxon>Betaproteobacteria</taxon>
        <taxon>Burkholderiales</taxon>
        <taxon>Burkholderiaceae</taxon>
        <taxon>Paraburkholderia</taxon>
    </lineage>
</organism>
<evidence type="ECO:0000313" key="2">
    <source>
        <dbReference type="Proteomes" id="UP001629235"/>
    </source>
</evidence>
<accession>A0ACC7NI87</accession>
<sequence>MDDILLEAFQVFVTNRDFLCGIKRIEPAGAKYQLADRLVMPTQRALAA</sequence>
<gene>
    <name evidence="1" type="ORF">PQR01_24040</name>
</gene>
<protein>
    <submittedName>
        <fullName evidence="1">Uncharacterized protein</fullName>
    </submittedName>
</protein>
<keyword evidence="2" id="KW-1185">Reference proteome</keyword>
<proteinExistence type="predicted"/>